<organism evidence="2 3">
    <name type="scientific">Rubroshorea leprosula</name>
    <dbReference type="NCBI Taxonomy" id="152421"/>
    <lineage>
        <taxon>Eukaryota</taxon>
        <taxon>Viridiplantae</taxon>
        <taxon>Streptophyta</taxon>
        <taxon>Embryophyta</taxon>
        <taxon>Tracheophyta</taxon>
        <taxon>Spermatophyta</taxon>
        <taxon>Magnoliopsida</taxon>
        <taxon>eudicotyledons</taxon>
        <taxon>Gunneridae</taxon>
        <taxon>Pentapetalae</taxon>
        <taxon>rosids</taxon>
        <taxon>malvids</taxon>
        <taxon>Malvales</taxon>
        <taxon>Dipterocarpaceae</taxon>
        <taxon>Rubroshorea</taxon>
    </lineage>
</organism>
<comment type="caution">
    <text evidence="2">The sequence shown here is derived from an EMBL/GenBank/DDBJ whole genome shotgun (WGS) entry which is preliminary data.</text>
</comment>
<protein>
    <submittedName>
        <fullName evidence="2">Uncharacterized protein</fullName>
    </submittedName>
</protein>
<feature type="compositionally biased region" description="Basic residues" evidence="1">
    <location>
        <begin position="1"/>
        <end position="13"/>
    </location>
</feature>
<name>A0AAV5L5G6_9ROSI</name>
<evidence type="ECO:0000256" key="1">
    <source>
        <dbReference type="SAM" id="MobiDB-lite"/>
    </source>
</evidence>
<dbReference type="Proteomes" id="UP001054252">
    <property type="component" value="Unassembled WGS sequence"/>
</dbReference>
<keyword evidence="3" id="KW-1185">Reference proteome</keyword>
<feature type="region of interest" description="Disordered" evidence="1">
    <location>
        <begin position="1"/>
        <end position="22"/>
    </location>
</feature>
<evidence type="ECO:0000313" key="3">
    <source>
        <dbReference type="Proteomes" id="UP001054252"/>
    </source>
</evidence>
<gene>
    <name evidence="2" type="ORF">SLEP1_g41045</name>
</gene>
<dbReference type="EMBL" id="BPVZ01000095">
    <property type="protein sequence ID" value="GKV32436.1"/>
    <property type="molecule type" value="Genomic_DNA"/>
</dbReference>
<sequence>MASRRGGSKRKKIGSSSASGQAQEEGNLVDNALFMADDAINRYNFVKNLAVLPCNCVKFKVGLHSIKLPLRICNMSFRMVAGGRKGIKQWNSKVMKKKVMEIKKWQNKGKKNMEVIAQDPFKPPCKGQTAKSWS</sequence>
<reference evidence="2 3" key="1">
    <citation type="journal article" date="2021" name="Commun. Biol.">
        <title>The genome of Shorea leprosula (Dipterocarpaceae) highlights the ecological relevance of drought in aseasonal tropical rainforests.</title>
        <authorList>
            <person name="Ng K.K.S."/>
            <person name="Kobayashi M.J."/>
            <person name="Fawcett J.A."/>
            <person name="Hatakeyama M."/>
            <person name="Paape T."/>
            <person name="Ng C.H."/>
            <person name="Ang C.C."/>
            <person name="Tnah L.H."/>
            <person name="Lee C.T."/>
            <person name="Nishiyama T."/>
            <person name="Sese J."/>
            <person name="O'Brien M.J."/>
            <person name="Copetti D."/>
            <person name="Mohd Noor M.I."/>
            <person name="Ong R.C."/>
            <person name="Putra M."/>
            <person name="Sireger I.Z."/>
            <person name="Indrioko S."/>
            <person name="Kosugi Y."/>
            <person name="Izuno A."/>
            <person name="Isagi Y."/>
            <person name="Lee S.L."/>
            <person name="Shimizu K.K."/>
        </authorList>
    </citation>
    <scope>NUCLEOTIDE SEQUENCE [LARGE SCALE GENOMIC DNA]</scope>
    <source>
        <strain evidence="2">214</strain>
    </source>
</reference>
<evidence type="ECO:0000313" key="2">
    <source>
        <dbReference type="EMBL" id="GKV32436.1"/>
    </source>
</evidence>
<dbReference type="AlphaFoldDB" id="A0AAV5L5G6"/>
<proteinExistence type="predicted"/>
<accession>A0AAV5L5G6</accession>